<evidence type="ECO:0008006" key="4">
    <source>
        <dbReference type="Google" id="ProtNLM"/>
    </source>
</evidence>
<dbReference type="EMBL" id="LR797100">
    <property type="protein sequence ID" value="CAB4186550.1"/>
    <property type="molecule type" value="Genomic_DNA"/>
</dbReference>
<organism evidence="3">
    <name type="scientific">uncultured Caudovirales phage</name>
    <dbReference type="NCBI Taxonomy" id="2100421"/>
    <lineage>
        <taxon>Viruses</taxon>
        <taxon>Duplodnaviria</taxon>
        <taxon>Heunggongvirae</taxon>
        <taxon>Uroviricota</taxon>
        <taxon>Caudoviricetes</taxon>
        <taxon>Peduoviridae</taxon>
        <taxon>Maltschvirus</taxon>
        <taxon>Maltschvirus maltsch</taxon>
    </lineage>
</organism>
<dbReference type="Pfam" id="PF20901">
    <property type="entry name" value="Sf6_terminase"/>
    <property type="match status" value="1"/>
</dbReference>
<evidence type="ECO:0000313" key="3">
    <source>
        <dbReference type="EMBL" id="CAB4186550.1"/>
    </source>
</evidence>
<evidence type="ECO:0000313" key="2">
    <source>
        <dbReference type="EMBL" id="CAB4163537.1"/>
    </source>
</evidence>
<gene>
    <name evidence="3" type="ORF">UFOVP1148_35</name>
    <name evidence="2" type="ORF">UFOVP809_32</name>
</gene>
<name>A0A6J5QQ52_9CAUD</name>
<evidence type="ECO:0000256" key="1">
    <source>
        <dbReference type="SAM" id="MobiDB-lite"/>
    </source>
</evidence>
<feature type="region of interest" description="Disordered" evidence="1">
    <location>
        <begin position="31"/>
        <end position="58"/>
    </location>
</feature>
<dbReference type="Gene3D" id="1.10.10.60">
    <property type="entry name" value="Homeodomain-like"/>
    <property type="match status" value="1"/>
</dbReference>
<protein>
    <recommendedName>
        <fullName evidence="4">Terminase small subunit</fullName>
    </recommendedName>
</protein>
<sequence>MKWLDIAVFLRYLASEGQLFRRFASTTFERKHRQNGGESMARVTRPSKENAPKSAGRPTKYNAKIADEICERLALGQSLREICRDSKMVGMATVMRWIREDREDFDIKYTRARELQAHTWVDQMKDLATSLPEKNPLTGSYDSASVNHIRNQVMTLQWLAMKLNSKRYGDQARLSHDVAGGLNLRVITGVPDASDEAN</sequence>
<proteinExistence type="predicted"/>
<dbReference type="InterPro" id="IPR048683">
    <property type="entry name" value="Sf6_terminase"/>
</dbReference>
<accession>A0A6J5QQ52</accession>
<reference evidence="3" key="1">
    <citation type="submission" date="2020-05" db="EMBL/GenBank/DDBJ databases">
        <authorList>
            <person name="Chiriac C."/>
            <person name="Salcher M."/>
            <person name="Ghai R."/>
            <person name="Kavagutti S V."/>
        </authorList>
    </citation>
    <scope>NUCLEOTIDE SEQUENCE</scope>
</reference>
<dbReference type="EMBL" id="LR796745">
    <property type="protein sequence ID" value="CAB4163537.1"/>
    <property type="molecule type" value="Genomic_DNA"/>
</dbReference>